<keyword evidence="6" id="KW-0479">Metal-binding</keyword>
<dbReference type="InterPro" id="IPR007083">
    <property type="entry name" value="RNA_pol_Rpb1_4"/>
</dbReference>
<evidence type="ECO:0000256" key="4">
    <source>
        <dbReference type="ARBA" id="ARBA00022679"/>
    </source>
</evidence>
<evidence type="ECO:0000256" key="5">
    <source>
        <dbReference type="ARBA" id="ARBA00022695"/>
    </source>
</evidence>
<feature type="domain" description="RNA polymerase Rpb1" evidence="9">
    <location>
        <begin position="79"/>
        <end position="136"/>
    </location>
</feature>
<dbReference type="InterPro" id="IPR045867">
    <property type="entry name" value="DNA-dir_RpoC_beta_prime"/>
</dbReference>
<keyword evidence="5" id="KW-0548">Nucleotidyltransferase</keyword>
<reference evidence="11 12" key="1">
    <citation type="submission" date="2017-02" db="EMBL/GenBank/DDBJ databases">
        <title>Complete genome sequences of Mycobacterium kansasii strains isolated from rhesus macaques.</title>
        <authorList>
            <person name="Panda A."/>
            <person name="Nagaraj S."/>
            <person name="Zhao X."/>
            <person name="Tettelin H."/>
            <person name="Detolla L.J."/>
        </authorList>
    </citation>
    <scope>NUCLEOTIDE SEQUENCE [LARGE SCALE GENOMIC DNA]</scope>
    <source>
        <strain evidence="11 12">11-3813</strain>
    </source>
</reference>
<proteinExistence type="predicted"/>
<comment type="catalytic activity">
    <reaction evidence="8">
        <text>RNA(n) + a ribonucleoside 5'-triphosphate = RNA(n+1) + diphosphate</text>
        <dbReference type="Rhea" id="RHEA:21248"/>
        <dbReference type="Rhea" id="RHEA-COMP:14527"/>
        <dbReference type="Rhea" id="RHEA-COMP:17342"/>
        <dbReference type="ChEBI" id="CHEBI:33019"/>
        <dbReference type="ChEBI" id="CHEBI:61557"/>
        <dbReference type="ChEBI" id="CHEBI:140395"/>
        <dbReference type="EC" id="2.7.7.6"/>
    </reaction>
</comment>
<sequence>MNHDERNEALVEIWKEATDEVGQALREHYPSDNPIITIVDSGATGNFTQTRTLAGMKGLVTNPKGEFIPRPVKSSFREGLTVLEYFINTHGARKGLADTALRTADSGYLTRRLVDVSQDVIVREHDCGTERGIVVELAERQPGVDGQVTLIRDPYIETSAYARTLGIDAVDEAGNVVVARGEDLGDPEIDALLAAGSRR</sequence>
<evidence type="ECO:0000256" key="3">
    <source>
        <dbReference type="ARBA" id="ARBA00022478"/>
    </source>
</evidence>
<evidence type="ECO:0000256" key="6">
    <source>
        <dbReference type="ARBA" id="ARBA00022723"/>
    </source>
</evidence>
<evidence type="ECO:0000313" key="11">
    <source>
        <dbReference type="EMBL" id="OOK65570.1"/>
    </source>
</evidence>
<dbReference type="EMBL" id="MVBM01000010">
    <property type="protein sequence ID" value="OOK65570.1"/>
    <property type="molecule type" value="Genomic_DNA"/>
</dbReference>
<evidence type="ECO:0000313" key="12">
    <source>
        <dbReference type="Proteomes" id="UP000189229"/>
    </source>
</evidence>
<dbReference type="Pfam" id="PF05000">
    <property type="entry name" value="RNA_pol_Rpb1_4"/>
    <property type="match status" value="1"/>
</dbReference>
<dbReference type="GO" id="GO:0003677">
    <property type="term" value="F:DNA binding"/>
    <property type="evidence" value="ECO:0007669"/>
    <property type="project" value="InterPro"/>
</dbReference>
<comment type="function">
    <text evidence="1">DNA-dependent RNA polymerase catalyzes the transcription of DNA into RNA using the four ribonucleoside triphosphates as substrates.</text>
</comment>
<protein>
    <recommendedName>
        <fullName evidence="2">DNA-directed RNA polymerase</fullName>
        <ecNumber evidence="2">2.7.7.6</ecNumber>
    </recommendedName>
</protein>
<evidence type="ECO:0000256" key="7">
    <source>
        <dbReference type="ARBA" id="ARBA00023163"/>
    </source>
</evidence>
<evidence type="ECO:0000256" key="2">
    <source>
        <dbReference type="ARBA" id="ARBA00012418"/>
    </source>
</evidence>
<accession>A0A1V3WF36</accession>
<feature type="domain" description="RNA polymerase Rpb1" evidence="10">
    <location>
        <begin position="6"/>
        <end position="67"/>
    </location>
</feature>
<evidence type="ECO:0000259" key="10">
    <source>
        <dbReference type="Pfam" id="PF05000"/>
    </source>
</evidence>
<dbReference type="GO" id="GO:0046872">
    <property type="term" value="F:metal ion binding"/>
    <property type="evidence" value="ECO:0007669"/>
    <property type="project" value="UniProtKB-KW"/>
</dbReference>
<dbReference type="InterPro" id="IPR038120">
    <property type="entry name" value="Rpb1_funnel_sf"/>
</dbReference>
<dbReference type="PANTHER" id="PTHR19376">
    <property type="entry name" value="DNA-DIRECTED RNA POLYMERASE"/>
    <property type="match status" value="1"/>
</dbReference>
<dbReference type="GO" id="GO:0003899">
    <property type="term" value="F:DNA-directed RNA polymerase activity"/>
    <property type="evidence" value="ECO:0007669"/>
    <property type="project" value="UniProtKB-EC"/>
</dbReference>
<name>A0A1V3WF36_MYCKA</name>
<dbReference type="AlphaFoldDB" id="A0A1V3WF36"/>
<comment type="caution">
    <text evidence="11">The sequence shown here is derived from an EMBL/GenBank/DDBJ whole genome shotgun (WGS) entry which is preliminary data.</text>
</comment>
<evidence type="ECO:0000256" key="8">
    <source>
        <dbReference type="ARBA" id="ARBA00048552"/>
    </source>
</evidence>
<evidence type="ECO:0000256" key="1">
    <source>
        <dbReference type="ARBA" id="ARBA00004026"/>
    </source>
</evidence>
<dbReference type="EC" id="2.7.7.6" evidence="2"/>
<keyword evidence="3" id="KW-0240">DNA-directed RNA polymerase</keyword>
<keyword evidence="7" id="KW-0804">Transcription</keyword>
<dbReference type="GO" id="GO:0006351">
    <property type="term" value="P:DNA-templated transcription"/>
    <property type="evidence" value="ECO:0007669"/>
    <property type="project" value="InterPro"/>
</dbReference>
<keyword evidence="4" id="KW-0808">Transferase</keyword>
<evidence type="ECO:0000259" key="9">
    <source>
        <dbReference type="Pfam" id="PF04998"/>
    </source>
</evidence>
<dbReference type="SUPFAM" id="SSF64484">
    <property type="entry name" value="beta and beta-prime subunits of DNA dependent RNA-polymerase"/>
    <property type="match status" value="1"/>
</dbReference>
<dbReference type="Gene3D" id="1.10.132.30">
    <property type="match status" value="1"/>
</dbReference>
<organism evidence="11 12">
    <name type="scientific">Mycobacterium kansasii</name>
    <dbReference type="NCBI Taxonomy" id="1768"/>
    <lineage>
        <taxon>Bacteria</taxon>
        <taxon>Bacillati</taxon>
        <taxon>Actinomycetota</taxon>
        <taxon>Actinomycetes</taxon>
        <taxon>Mycobacteriales</taxon>
        <taxon>Mycobacteriaceae</taxon>
        <taxon>Mycobacterium</taxon>
    </lineage>
</organism>
<dbReference type="InterPro" id="IPR007081">
    <property type="entry name" value="RNA_pol_Rpb1_5"/>
</dbReference>
<dbReference type="PANTHER" id="PTHR19376:SF54">
    <property type="entry name" value="DNA-DIRECTED RNA POLYMERASE SUBUNIT BETA"/>
    <property type="match status" value="1"/>
</dbReference>
<dbReference type="Proteomes" id="UP000189229">
    <property type="component" value="Unassembled WGS sequence"/>
</dbReference>
<dbReference type="Pfam" id="PF04998">
    <property type="entry name" value="RNA_pol_Rpb1_5"/>
    <property type="match status" value="1"/>
</dbReference>
<gene>
    <name evidence="11" type="ORF">BZL30_8524</name>
</gene>
<dbReference type="GO" id="GO:0000428">
    <property type="term" value="C:DNA-directed RNA polymerase complex"/>
    <property type="evidence" value="ECO:0007669"/>
    <property type="project" value="UniProtKB-KW"/>
</dbReference>